<evidence type="ECO:0000313" key="1">
    <source>
        <dbReference type="EMBL" id="KAJ9127179.1"/>
    </source>
</evidence>
<protein>
    <submittedName>
        <fullName evidence="1">Uncharacterized protein</fullName>
    </submittedName>
</protein>
<keyword evidence="2" id="KW-1185">Reference proteome</keyword>
<organism evidence="1 2">
    <name type="scientific">Naganishia onofrii</name>
    <dbReference type="NCBI Taxonomy" id="1851511"/>
    <lineage>
        <taxon>Eukaryota</taxon>
        <taxon>Fungi</taxon>
        <taxon>Dikarya</taxon>
        <taxon>Basidiomycota</taxon>
        <taxon>Agaricomycotina</taxon>
        <taxon>Tremellomycetes</taxon>
        <taxon>Filobasidiales</taxon>
        <taxon>Filobasidiaceae</taxon>
        <taxon>Naganishia</taxon>
    </lineage>
</organism>
<gene>
    <name evidence="1" type="ORF">QFC24_001416</name>
</gene>
<dbReference type="EMBL" id="JASBWV010000003">
    <property type="protein sequence ID" value="KAJ9127179.1"/>
    <property type="molecule type" value="Genomic_DNA"/>
</dbReference>
<accession>A0ACC2XT10</accession>
<name>A0ACC2XT10_9TREE</name>
<sequence length="738" mass="80432">MADVDGAKLFRDTNFGVLVPTCPDGLELPPDGAEDADDAVRQWIATLEPQNGRSCCFYDESLSYVCHLSYGTEASSDAALRSTFERVCNAVRITTQCSFLPRSASDPNQRRQTSSRSTHSDHPSSAASKESQNLGLPPVTPNPMPVTHEGYSQYAQVAGVQVWEGGLMAILSSSDALPGSSTADATAAEAAEPRCFVLKTEEGLSAYWIGQVPLAFANVDMRDPLLAVTCHITLRGSKIAEVDDKNIEKIQTGRQQSEGEEMVTATSLVGMRDVLAGLGGDALPSSRLQRPTDFAIEDPSSRSTPLSMSRPEPALVLRKSYRSILPLYSALTVKMRTLPTPIPYSQNSEDDPMSDGLMSTICIEIEAGHVQPDLQFQVTNVRVSTRQSEGAYVSTNITRLLASEQDAETYFPFQLERFAQHNLVYNIITSSSVTGGQLQTQYLVSERQVEHLRIDVDGFVTTSAYNSNSNSDKNADKNSKSGDGSHGILTREFTSTWNTVLELRNAGARAQSRVAVLRPIHNTTTFSDTVEPISRSAQTAGSGGGKKHSRNALHRDLVVSLSLIESSSHSQDKGPVSSAEHQHAGLEQVTAFDTVDAEVTILNVSGRTVRLVLSDAGSSVSDRFEDGFRPSTVDDQGASGELFVNCYIDILRRTDMHILYALIASEHATVSPPSAQKPIIMLQNDLQLAPLLPRSCQSVRLRFMPLVPGPQRIPAFKLSDFERDQQVELQFELYLQVN</sequence>
<dbReference type="Proteomes" id="UP001234202">
    <property type="component" value="Unassembled WGS sequence"/>
</dbReference>
<comment type="caution">
    <text evidence="1">The sequence shown here is derived from an EMBL/GenBank/DDBJ whole genome shotgun (WGS) entry which is preliminary data.</text>
</comment>
<reference evidence="1" key="1">
    <citation type="submission" date="2023-04" db="EMBL/GenBank/DDBJ databases">
        <title>Draft Genome sequencing of Naganishia species isolated from polar environments using Oxford Nanopore Technology.</title>
        <authorList>
            <person name="Leo P."/>
            <person name="Venkateswaran K."/>
        </authorList>
    </citation>
    <scope>NUCLEOTIDE SEQUENCE</scope>
    <source>
        <strain evidence="1">DBVPG 5303</strain>
    </source>
</reference>
<evidence type="ECO:0000313" key="2">
    <source>
        <dbReference type="Proteomes" id="UP001234202"/>
    </source>
</evidence>
<proteinExistence type="predicted"/>